<accession>A0AAW0KIK2</accession>
<organism evidence="7 8">
    <name type="scientific">Quercus suber</name>
    <name type="common">Cork oak</name>
    <dbReference type="NCBI Taxonomy" id="58331"/>
    <lineage>
        <taxon>Eukaryota</taxon>
        <taxon>Viridiplantae</taxon>
        <taxon>Streptophyta</taxon>
        <taxon>Embryophyta</taxon>
        <taxon>Tracheophyta</taxon>
        <taxon>Spermatophyta</taxon>
        <taxon>Magnoliopsida</taxon>
        <taxon>eudicotyledons</taxon>
        <taxon>Gunneridae</taxon>
        <taxon>Pentapetalae</taxon>
        <taxon>rosids</taxon>
        <taxon>fabids</taxon>
        <taxon>Fagales</taxon>
        <taxon>Fagaceae</taxon>
        <taxon>Quercus</taxon>
    </lineage>
</organism>
<evidence type="ECO:0000256" key="4">
    <source>
        <dbReference type="PIRSR" id="PIRSR601461-2"/>
    </source>
</evidence>
<dbReference type="Gene3D" id="1.10.225.10">
    <property type="entry name" value="Saposin-like"/>
    <property type="match status" value="1"/>
</dbReference>
<dbReference type="PROSITE" id="PS51767">
    <property type="entry name" value="PEPTIDASE_A1"/>
    <property type="match status" value="1"/>
</dbReference>
<keyword evidence="3 4" id="KW-1015">Disulfide bond</keyword>
<feature type="disulfide bond" evidence="4">
    <location>
        <begin position="149"/>
        <end position="186"/>
    </location>
</feature>
<feature type="domain" description="Peptidase A1" evidence="6">
    <location>
        <begin position="1"/>
        <end position="227"/>
    </location>
</feature>
<dbReference type="GO" id="GO:0004190">
    <property type="term" value="F:aspartic-type endopeptidase activity"/>
    <property type="evidence" value="ECO:0007669"/>
    <property type="project" value="UniProtKB-KW"/>
</dbReference>
<feature type="domain" description="Saposin B-type" evidence="5">
    <location>
        <begin position="36"/>
        <end position="76"/>
    </location>
</feature>
<evidence type="ECO:0000256" key="3">
    <source>
        <dbReference type="ARBA" id="ARBA00023157"/>
    </source>
</evidence>
<dbReference type="GO" id="GO:0006629">
    <property type="term" value="P:lipid metabolic process"/>
    <property type="evidence" value="ECO:0007669"/>
    <property type="project" value="InterPro"/>
</dbReference>
<feature type="domain" description="Saposin B-type" evidence="5">
    <location>
        <begin position="100"/>
        <end position="141"/>
    </location>
</feature>
<dbReference type="PANTHER" id="PTHR47966">
    <property type="entry name" value="BETA-SITE APP-CLEAVING ENZYME, ISOFORM A-RELATED"/>
    <property type="match status" value="1"/>
</dbReference>
<dbReference type="Pfam" id="PF03489">
    <property type="entry name" value="SapB_2"/>
    <property type="match status" value="1"/>
</dbReference>
<protein>
    <submittedName>
        <fullName evidence="7">Aspartic proteinase a1</fullName>
    </submittedName>
</protein>
<dbReference type="SUPFAM" id="SSF47862">
    <property type="entry name" value="Saposin"/>
    <property type="match status" value="1"/>
</dbReference>
<dbReference type="GO" id="GO:0006508">
    <property type="term" value="P:proteolysis"/>
    <property type="evidence" value="ECO:0007669"/>
    <property type="project" value="UniProtKB-KW"/>
</dbReference>
<dbReference type="PANTHER" id="PTHR47966:SF20">
    <property type="entry name" value="ASPARTIC PROTEINASE-LIKE"/>
    <property type="match status" value="1"/>
</dbReference>
<comment type="similarity">
    <text evidence="1">Belongs to the peptidase A1 family.</text>
</comment>
<dbReference type="InterPro" id="IPR008138">
    <property type="entry name" value="SapB_2"/>
</dbReference>
<dbReference type="InterPro" id="IPR021109">
    <property type="entry name" value="Peptidase_aspartic_dom_sf"/>
</dbReference>
<dbReference type="Pfam" id="PF00026">
    <property type="entry name" value="Asp"/>
    <property type="match status" value="1"/>
</dbReference>
<evidence type="ECO:0000259" key="5">
    <source>
        <dbReference type="PROSITE" id="PS50015"/>
    </source>
</evidence>
<dbReference type="InterPro" id="IPR001461">
    <property type="entry name" value="Aspartic_peptidase_A1"/>
</dbReference>
<dbReference type="AlphaFoldDB" id="A0AAW0KIK2"/>
<name>A0AAW0KIK2_QUESU</name>
<dbReference type="Proteomes" id="UP000237347">
    <property type="component" value="Unassembled WGS sequence"/>
</dbReference>
<dbReference type="InterPro" id="IPR033121">
    <property type="entry name" value="PEPTIDASE_A1"/>
</dbReference>
<keyword evidence="2" id="KW-0645">Protease</keyword>
<evidence type="ECO:0000259" key="6">
    <source>
        <dbReference type="PROSITE" id="PS51767"/>
    </source>
</evidence>
<keyword evidence="2" id="KW-0378">Hydrolase</keyword>
<dbReference type="InterPro" id="IPR011001">
    <property type="entry name" value="Saposin-like"/>
</dbReference>
<evidence type="ECO:0000313" key="7">
    <source>
        <dbReference type="EMBL" id="KAK7838942.1"/>
    </source>
</evidence>
<dbReference type="PROSITE" id="PS50015">
    <property type="entry name" value="SAP_B"/>
    <property type="match status" value="2"/>
</dbReference>
<keyword evidence="8" id="KW-1185">Reference proteome</keyword>
<evidence type="ECO:0000256" key="1">
    <source>
        <dbReference type="ARBA" id="ARBA00007447"/>
    </source>
</evidence>
<evidence type="ECO:0000256" key="2">
    <source>
        <dbReference type="ARBA" id="ARBA00022670"/>
    </source>
</evidence>
<sequence length="230" mass="25469">MEERREEEAVEANWRVEAATKTIVAQINHAIGAAGIVSIECKTVMYKYGSMIWEYLIEGVRPETVCVGVGLCNGTHHLSTGIASMVYNETQAGSSVDDHESAFCTFCGMIVYWIQVQLKERRTKEKVFTYVNELCERLPNPIGKSFIDCDNIAGMPYISFTIGNKSFPLSPEQYTLRVEENYGTVCVSGFGALDVPPPQGPLWVLGDLFLGAYHTVFDFGNLRVGFAKAA</sequence>
<dbReference type="FunFam" id="2.40.70.10:FF:000044">
    <property type="entry name" value="Lysosomal aspartic protease"/>
    <property type="match status" value="1"/>
</dbReference>
<dbReference type="SUPFAM" id="SSF50630">
    <property type="entry name" value="Acid proteases"/>
    <property type="match status" value="1"/>
</dbReference>
<gene>
    <name evidence="7" type="primary">APA1_2</name>
    <name evidence="7" type="ORF">CFP56_018922</name>
</gene>
<dbReference type="InterPro" id="IPR008139">
    <property type="entry name" value="SaposinB_dom"/>
</dbReference>
<comment type="caution">
    <text evidence="7">The sequence shown here is derived from an EMBL/GenBank/DDBJ whole genome shotgun (WGS) entry which is preliminary data.</text>
</comment>
<proteinExistence type="inferred from homology"/>
<dbReference type="EMBL" id="PKMF04000294">
    <property type="protein sequence ID" value="KAK7838942.1"/>
    <property type="molecule type" value="Genomic_DNA"/>
</dbReference>
<reference evidence="7 8" key="1">
    <citation type="journal article" date="2018" name="Sci. Data">
        <title>The draft genome sequence of cork oak.</title>
        <authorList>
            <person name="Ramos A.M."/>
            <person name="Usie A."/>
            <person name="Barbosa P."/>
            <person name="Barros P.M."/>
            <person name="Capote T."/>
            <person name="Chaves I."/>
            <person name="Simoes F."/>
            <person name="Abreu I."/>
            <person name="Carrasquinho I."/>
            <person name="Faro C."/>
            <person name="Guimaraes J.B."/>
            <person name="Mendonca D."/>
            <person name="Nobrega F."/>
            <person name="Rodrigues L."/>
            <person name="Saibo N.J.M."/>
            <person name="Varela M.C."/>
            <person name="Egas C."/>
            <person name="Matos J."/>
            <person name="Miguel C.M."/>
            <person name="Oliveira M.M."/>
            <person name="Ricardo C.P."/>
            <person name="Goncalves S."/>
        </authorList>
    </citation>
    <scope>NUCLEOTIDE SEQUENCE [LARGE SCALE GENOMIC DNA]</scope>
    <source>
        <strain evidence="8">cv. HL8</strain>
    </source>
</reference>
<dbReference type="Gene3D" id="2.40.70.10">
    <property type="entry name" value="Acid Proteases"/>
    <property type="match status" value="1"/>
</dbReference>
<evidence type="ECO:0000313" key="8">
    <source>
        <dbReference type="Proteomes" id="UP000237347"/>
    </source>
</evidence>